<name>A0A1G9Y0M5_9BACL</name>
<dbReference type="AlphaFoldDB" id="A0A1G9Y0M5"/>
<protein>
    <submittedName>
        <fullName evidence="1">Uncharacterized protein</fullName>
    </submittedName>
</protein>
<accession>A0A1G9Y0M5</accession>
<proteinExistence type="predicted"/>
<dbReference type="Proteomes" id="UP000199544">
    <property type="component" value="Unassembled WGS sequence"/>
</dbReference>
<organism evidence="1 2">
    <name type="scientific">Fictibacillus solisalsi</name>
    <dbReference type="NCBI Taxonomy" id="459525"/>
    <lineage>
        <taxon>Bacteria</taxon>
        <taxon>Bacillati</taxon>
        <taxon>Bacillota</taxon>
        <taxon>Bacilli</taxon>
        <taxon>Bacillales</taxon>
        <taxon>Fictibacillaceae</taxon>
        <taxon>Fictibacillus</taxon>
    </lineage>
</organism>
<keyword evidence="2" id="KW-1185">Reference proteome</keyword>
<reference evidence="2" key="1">
    <citation type="submission" date="2016-10" db="EMBL/GenBank/DDBJ databases">
        <authorList>
            <person name="Varghese N."/>
            <person name="Submissions S."/>
        </authorList>
    </citation>
    <scope>NUCLEOTIDE SEQUENCE [LARGE SCALE GENOMIC DNA]</scope>
    <source>
        <strain evidence="2">CGMCC 1.6854</strain>
    </source>
</reference>
<dbReference type="EMBL" id="FNHW01000001">
    <property type="protein sequence ID" value="SDN01995.1"/>
    <property type="molecule type" value="Genomic_DNA"/>
</dbReference>
<evidence type="ECO:0000313" key="2">
    <source>
        <dbReference type="Proteomes" id="UP000199544"/>
    </source>
</evidence>
<gene>
    <name evidence="1" type="ORF">SAMN04488137_3097</name>
</gene>
<dbReference type="STRING" id="459525.SAMN04488137_3097"/>
<evidence type="ECO:0000313" key="1">
    <source>
        <dbReference type="EMBL" id="SDN01995.1"/>
    </source>
</evidence>
<sequence length="56" mass="6920">METRDIYDYVNTMFESNCKVPVLEYFKRMEWQHEIENGSYCNISLRNMSLRLFNFL</sequence>